<keyword evidence="1" id="KW-0472">Membrane</keyword>
<dbReference type="PANTHER" id="PTHR28013:SF7">
    <property type="entry name" value="PALI-DOMAIN-CONTAINING PROTEIN"/>
    <property type="match status" value="1"/>
</dbReference>
<evidence type="ECO:0000313" key="3">
    <source>
        <dbReference type="Proteomes" id="UP001629113"/>
    </source>
</evidence>
<evidence type="ECO:0000256" key="1">
    <source>
        <dbReference type="SAM" id="Phobius"/>
    </source>
</evidence>
<reference evidence="2 3" key="1">
    <citation type="submission" date="2024-06" db="EMBL/GenBank/DDBJ databases">
        <title>Complete genome of Phlyctema vagabunda strain 19-DSS-EL-015.</title>
        <authorList>
            <person name="Fiorenzani C."/>
        </authorList>
    </citation>
    <scope>NUCLEOTIDE SEQUENCE [LARGE SCALE GENOMIC DNA]</scope>
    <source>
        <strain evidence="2 3">19-DSS-EL-015</strain>
    </source>
</reference>
<dbReference type="Gene3D" id="1.20.140.150">
    <property type="match status" value="1"/>
</dbReference>
<name>A0ABR4PHB5_9HELO</name>
<gene>
    <name evidence="2" type="ORF">PVAG01_06884</name>
</gene>
<accession>A0ABR4PHB5</accession>
<dbReference type="PANTHER" id="PTHR28013">
    <property type="entry name" value="PROTEIN DCV1-RELATED"/>
    <property type="match status" value="1"/>
</dbReference>
<dbReference type="InterPro" id="IPR009571">
    <property type="entry name" value="SUR7/Rim9-like_fungi"/>
</dbReference>
<comment type="caution">
    <text evidence="2">The sequence shown here is derived from an EMBL/GenBank/DDBJ whole genome shotgun (WGS) entry which is preliminary data.</text>
</comment>
<proteinExistence type="predicted"/>
<dbReference type="Proteomes" id="UP001629113">
    <property type="component" value="Unassembled WGS sequence"/>
</dbReference>
<keyword evidence="3" id="KW-1185">Reference proteome</keyword>
<feature type="transmembrane region" description="Helical" evidence="1">
    <location>
        <begin position="179"/>
        <end position="202"/>
    </location>
</feature>
<keyword evidence="1" id="KW-1133">Transmembrane helix</keyword>
<dbReference type="Pfam" id="PF06687">
    <property type="entry name" value="SUR7"/>
    <property type="match status" value="1"/>
</dbReference>
<protein>
    <submittedName>
        <fullName evidence="2">PH-response regulator</fullName>
    </submittedName>
</protein>
<organism evidence="2 3">
    <name type="scientific">Phlyctema vagabunda</name>
    <dbReference type="NCBI Taxonomy" id="108571"/>
    <lineage>
        <taxon>Eukaryota</taxon>
        <taxon>Fungi</taxon>
        <taxon>Dikarya</taxon>
        <taxon>Ascomycota</taxon>
        <taxon>Pezizomycotina</taxon>
        <taxon>Leotiomycetes</taxon>
        <taxon>Helotiales</taxon>
        <taxon>Dermateaceae</taxon>
        <taxon>Phlyctema</taxon>
    </lineage>
</organism>
<keyword evidence="1" id="KW-0812">Transmembrane</keyword>
<dbReference type="EMBL" id="JBFCZG010000005">
    <property type="protein sequence ID" value="KAL3422728.1"/>
    <property type="molecule type" value="Genomic_DNA"/>
</dbReference>
<feature type="transmembrane region" description="Helical" evidence="1">
    <location>
        <begin position="136"/>
        <end position="159"/>
    </location>
</feature>
<evidence type="ECO:0000313" key="2">
    <source>
        <dbReference type="EMBL" id="KAL3422728.1"/>
    </source>
</evidence>
<sequence>MGVFHHVGTFLLFAAAILLLITSISSPVINDIGILRVRLANTTASRDSVVTFGSFGHCVLNAYKSGSDYCSGSHIGYNPANIMEDVDNTDFNSAAFQTTRGLTRVMILHPVAAVLAFVAFLLAAGSGIIGSLLASIVAALAWIVTLVVMATDFALFGIIKNHVNDDDSGSHAFYSVGMWLVLAAMILLFLATFIVLFSCFSARKAKRNSNRHTKAADAGYIDGPATTTTTRRHFWQRRTRY</sequence>
<feature type="transmembrane region" description="Helical" evidence="1">
    <location>
        <begin position="107"/>
        <end position="129"/>
    </location>
</feature>
<dbReference type="InterPro" id="IPR051380">
    <property type="entry name" value="pH-response_reg_palI/RIM9"/>
</dbReference>